<dbReference type="InterPro" id="IPR020892">
    <property type="entry name" value="Cyclophilin-type_PPIase_CS"/>
</dbReference>
<dbReference type="SUPFAM" id="SSF50891">
    <property type="entry name" value="Cyclophilin-like"/>
    <property type="match status" value="1"/>
</dbReference>
<comment type="caution">
    <text evidence="6">The sequence shown here is derived from an EMBL/GenBank/DDBJ whole genome shotgun (WGS) entry which is preliminary data.</text>
</comment>
<organism evidence="6 7">
    <name type="scientific">Nitrococcus mobilis Nb-231</name>
    <dbReference type="NCBI Taxonomy" id="314278"/>
    <lineage>
        <taxon>Bacteria</taxon>
        <taxon>Pseudomonadati</taxon>
        <taxon>Pseudomonadota</taxon>
        <taxon>Gammaproteobacteria</taxon>
        <taxon>Chromatiales</taxon>
        <taxon>Ectothiorhodospiraceae</taxon>
        <taxon>Nitrococcus</taxon>
    </lineage>
</organism>
<comment type="catalytic activity">
    <reaction evidence="4">
        <text>[protein]-peptidylproline (omega=180) = [protein]-peptidylproline (omega=0)</text>
        <dbReference type="Rhea" id="RHEA:16237"/>
        <dbReference type="Rhea" id="RHEA-COMP:10747"/>
        <dbReference type="Rhea" id="RHEA-COMP:10748"/>
        <dbReference type="ChEBI" id="CHEBI:83833"/>
        <dbReference type="ChEBI" id="CHEBI:83834"/>
        <dbReference type="EC" id="5.2.1.8"/>
    </reaction>
</comment>
<dbReference type="PRINTS" id="PR00153">
    <property type="entry name" value="CSAPPISMRASE"/>
</dbReference>
<dbReference type="STRING" id="314278.NB231_13781"/>
<dbReference type="eggNOG" id="COG0652">
    <property type="taxonomic scope" value="Bacteria"/>
</dbReference>
<keyword evidence="2 4" id="KW-0697">Rotamase</keyword>
<proteinExistence type="inferred from homology"/>
<sequence>MSERFRLRVMLLVSLSLLLFGSALVAAPTQSAPRVLFDTSAGRFVAELYPQKAPTTVKNFLRYVREGFYEGTIFHRVISGFVIQGGGYTADFEHKPTHPPIKNEADNGLRNERGTLAMARTPDPDSATSQFFINLVDNATLDRHSASVVGAGYAVFGKVVEGMNVIDAIAQAKTGSAGPFPQDVPRPAIVIRDVQVLENGSAAEASQAR</sequence>
<evidence type="ECO:0000259" key="5">
    <source>
        <dbReference type="PROSITE" id="PS50072"/>
    </source>
</evidence>
<gene>
    <name evidence="6" type="ORF">NB231_13781</name>
</gene>
<evidence type="ECO:0000256" key="3">
    <source>
        <dbReference type="ARBA" id="ARBA00023235"/>
    </source>
</evidence>
<dbReference type="InterPro" id="IPR029000">
    <property type="entry name" value="Cyclophilin-like_dom_sf"/>
</dbReference>
<name>A4BVR5_9GAMM</name>
<keyword evidence="3 4" id="KW-0413">Isomerase</keyword>
<comment type="similarity">
    <text evidence="1 4">Belongs to the cyclophilin-type PPIase family.</text>
</comment>
<dbReference type="EC" id="5.2.1.8" evidence="4"/>
<dbReference type="PANTHER" id="PTHR43246">
    <property type="entry name" value="PEPTIDYL-PROLYL CIS-TRANS ISOMERASE CYP38, CHLOROPLASTIC"/>
    <property type="match status" value="1"/>
</dbReference>
<dbReference type="OrthoDB" id="9807797at2"/>
<evidence type="ECO:0000256" key="1">
    <source>
        <dbReference type="ARBA" id="ARBA00007365"/>
    </source>
</evidence>
<evidence type="ECO:0000313" key="7">
    <source>
        <dbReference type="Proteomes" id="UP000003374"/>
    </source>
</evidence>
<dbReference type="Gene3D" id="2.40.100.10">
    <property type="entry name" value="Cyclophilin-like"/>
    <property type="match status" value="1"/>
</dbReference>
<dbReference type="PROSITE" id="PS00170">
    <property type="entry name" value="CSA_PPIASE_1"/>
    <property type="match status" value="1"/>
</dbReference>
<dbReference type="HOGENOM" id="CLU_012062_16_9_6"/>
<dbReference type="EMBL" id="AAOF01000031">
    <property type="protein sequence ID" value="EAR20187.1"/>
    <property type="molecule type" value="Genomic_DNA"/>
</dbReference>
<dbReference type="PROSITE" id="PS50072">
    <property type="entry name" value="CSA_PPIASE_2"/>
    <property type="match status" value="1"/>
</dbReference>
<keyword evidence="4" id="KW-0732">Signal</keyword>
<reference evidence="6 7" key="1">
    <citation type="submission" date="2006-02" db="EMBL/GenBank/DDBJ databases">
        <authorList>
            <person name="Waterbury J."/>
            <person name="Ferriera S."/>
            <person name="Johnson J."/>
            <person name="Kravitz S."/>
            <person name="Halpern A."/>
            <person name="Remington K."/>
            <person name="Beeson K."/>
            <person name="Tran B."/>
            <person name="Rogers Y.-H."/>
            <person name="Friedman R."/>
            <person name="Venter J.C."/>
        </authorList>
    </citation>
    <scope>NUCLEOTIDE SEQUENCE [LARGE SCALE GENOMIC DNA]</scope>
    <source>
        <strain evidence="6 7">Nb-231</strain>
    </source>
</reference>
<keyword evidence="7" id="KW-1185">Reference proteome</keyword>
<dbReference type="GO" id="GO:0003755">
    <property type="term" value="F:peptidyl-prolyl cis-trans isomerase activity"/>
    <property type="evidence" value="ECO:0007669"/>
    <property type="project" value="UniProtKB-UniRule"/>
</dbReference>
<feature type="signal peptide" evidence="4">
    <location>
        <begin position="1"/>
        <end position="26"/>
    </location>
</feature>
<accession>A4BVR5</accession>
<dbReference type="AlphaFoldDB" id="A4BVR5"/>
<evidence type="ECO:0000256" key="2">
    <source>
        <dbReference type="ARBA" id="ARBA00023110"/>
    </source>
</evidence>
<dbReference type="Proteomes" id="UP000003374">
    <property type="component" value="Unassembled WGS sequence"/>
</dbReference>
<feature type="domain" description="PPIase cyclophilin-type" evidence="5">
    <location>
        <begin position="38"/>
        <end position="196"/>
    </location>
</feature>
<evidence type="ECO:0000256" key="4">
    <source>
        <dbReference type="RuleBase" id="RU363019"/>
    </source>
</evidence>
<evidence type="ECO:0000313" key="6">
    <source>
        <dbReference type="EMBL" id="EAR20187.1"/>
    </source>
</evidence>
<dbReference type="InterPro" id="IPR002130">
    <property type="entry name" value="Cyclophilin-type_PPIase_dom"/>
</dbReference>
<protein>
    <recommendedName>
        <fullName evidence="4">Peptidyl-prolyl cis-trans isomerase</fullName>
        <shortName evidence="4">PPIase</shortName>
        <ecNumber evidence="4">5.2.1.8</ecNumber>
    </recommendedName>
</protein>
<dbReference type="CDD" id="cd01920">
    <property type="entry name" value="cyclophilin_EcCYP_like"/>
    <property type="match status" value="1"/>
</dbReference>
<feature type="chain" id="PRO_5006521771" description="Peptidyl-prolyl cis-trans isomerase" evidence="4">
    <location>
        <begin position="27"/>
        <end position="209"/>
    </location>
</feature>
<dbReference type="RefSeq" id="WP_005003594.1">
    <property type="nucleotide sequence ID" value="NZ_CH672427.1"/>
</dbReference>
<dbReference type="Pfam" id="PF00160">
    <property type="entry name" value="Pro_isomerase"/>
    <property type="match status" value="1"/>
</dbReference>
<dbReference type="GO" id="GO:0006457">
    <property type="term" value="P:protein folding"/>
    <property type="evidence" value="ECO:0007669"/>
    <property type="project" value="InterPro"/>
</dbReference>
<dbReference type="InterPro" id="IPR044665">
    <property type="entry name" value="E_coli_cyclophilin_A-like"/>
</dbReference>
<comment type="function">
    <text evidence="4">PPIases accelerate the folding of proteins. It catalyzes the cis-trans isomerization of proline imidic peptide bonds in oligopeptides.</text>
</comment>